<comment type="similarity">
    <text evidence="4">Belongs to the cyclic nucleotide phosphodiesterase class-III family.</text>
</comment>
<evidence type="ECO:0000313" key="7">
    <source>
        <dbReference type="Proteomes" id="UP000232133"/>
    </source>
</evidence>
<dbReference type="EMBL" id="CP017803">
    <property type="protein sequence ID" value="ATZ59299.1"/>
    <property type="molecule type" value="Genomic_DNA"/>
</dbReference>
<dbReference type="GO" id="GO:0046872">
    <property type="term" value="F:metal ion binding"/>
    <property type="evidence" value="ECO:0007669"/>
    <property type="project" value="UniProtKB-KW"/>
</dbReference>
<reference evidence="6 7" key="1">
    <citation type="submission" date="2016-10" db="EMBL/GenBank/DDBJ databases">
        <authorList>
            <person name="Varghese N."/>
        </authorList>
    </citation>
    <scope>NUCLEOTIDE SEQUENCE [LARGE SCALE GENOMIC DNA]</scope>
    <source>
        <strain evidence="6 7">KB11</strain>
    </source>
</reference>
<dbReference type="Pfam" id="PF00149">
    <property type="entry name" value="Metallophos"/>
    <property type="match status" value="1"/>
</dbReference>
<evidence type="ECO:0000256" key="4">
    <source>
        <dbReference type="ARBA" id="ARBA00025742"/>
    </source>
</evidence>
<dbReference type="InterPro" id="IPR029052">
    <property type="entry name" value="Metallo-depent_PP-like"/>
</dbReference>
<proteinExistence type="inferred from homology"/>
<feature type="domain" description="Calcineurin-like phosphoesterase" evidence="5">
    <location>
        <begin position="4"/>
        <end position="186"/>
    </location>
</feature>
<evidence type="ECO:0000256" key="1">
    <source>
        <dbReference type="ARBA" id="ARBA00022723"/>
    </source>
</evidence>
<dbReference type="Proteomes" id="UP000232133">
    <property type="component" value="Chromosome"/>
</dbReference>
<evidence type="ECO:0000259" key="5">
    <source>
        <dbReference type="Pfam" id="PF00149"/>
    </source>
</evidence>
<dbReference type="SUPFAM" id="SSF56300">
    <property type="entry name" value="Metallo-dependent phosphatases"/>
    <property type="match status" value="1"/>
</dbReference>
<evidence type="ECO:0000256" key="2">
    <source>
        <dbReference type="ARBA" id="ARBA00022801"/>
    </source>
</evidence>
<dbReference type="AlphaFoldDB" id="A0A2H4U5B7"/>
<dbReference type="Gene3D" id="3.60.21.10">
    <property type="match status" value="1"/>
</dbReference>
<dbReference type="InterPro" id="IPR050884">
    <property type="entry name" value="CNP_phosphodiesterase-III"/>
</dbReference>
<dbReference type="GO" id="GO:0016787">
    <property type="term" value="F:hydrolase activity"/>
    <property type="evidence" value="ECO:0007669"/>
    <property type="project" value="UniProtKB-KW"/>
</dbReference>
<sequence>MPLIVHISDLHISELGFDEDVFIKAVAEINAINPDMIILTGDLTNNGYYSEFIQATKYLEMFDAPLFAVPGNHDARNLGYETFEELIGECSWKLTKDDEFVVIGLDSSSPDISSGNVGRPQHLWMEHQLDQCVIEELFSIVALHHHVIPIPKTGRERNVLTDAGDVLKTLTDHEVDLVLAGHKHVPNIWKMNNTLFVNAGSLSSNKLRGDDKNSYNVYEITEDTIRIFLNKVDGERFLFGEYPRNSI</sequence>
<keyword evidence="1" id="KW-0479">Metal-binding</keyword>
<protein>
    <submittedName>
        <fullName evidence="6">Phosphohydrolase</fullName>
    </submittedName>
</protein>
<dbReference type="GeneID" id="35118143"/>
<dbReference type="InterPro" id="IPR004843">
    <property type="entry name" value="Calcineurin-like_PHP"/>
</dbReference>
<gene>
    <name evidence="6" type="ORF">BK798_02155</name>
</gene>
<evidence type="ECO:0000256" key="3">
    <source>
        <dbReference type="ARBA" id="ARBA00023004"/>
    </source>
</evidence>
<dbReference type="PANTHER" id="PTHR42988">
    <property type="entry name" value="PHOSPHOHYDROLASE"/>
    <property type="match status" value="1"/>
</dbReference>
<keyword evidence="3" id="KW-0408">Iron</keyword>
<name>A0A2H4U5B7_METSM</name>
<keyword evidence="2 6" id="KW-0378">Hydrolase</keyword>
<dbReference type="RefSeq" id="WP_100815262.1">
    <property type="nucleotide sequence ID" value="NZ_CP017803.1"/>
</dbReference>
<dbReference type="CDD" id="cd07400">
    <property type="entry name" value="MPP_1"/>
    <property type="match status" value="1"/>
</dbReference>
<dbReference type="PANTHER" id="PTHR42988:SF2">
    <property type="entry name" value="CYCLIC NUCLEOTIDE PHOSPHODIESTERASE CBUA0032-RELATED"/>
    <property type="match status" value="1"/>
</dbReference>
<accession>A0A2H4U5B7</accession>
<evidence type="ECO:0000313" key="6">
    <source>
        <dbReference type="EMBL" id="ATZ59299.1"/>
    </source>
</evidence>
<organism evidence="6 7">
    <name type="scientific">Methanobrevibacter smithii</name>
    <dbReference type="NCBI Taxonomy" id="2173"/>
    <lineage>
        <taxon>Archaea</taxon>
        <taxon>Methanobacteriati</taxon>
        <taxon>Methanobacteriota</taxon>
        <taxon>Methanomada group</taxon>
        <taxon>Methanobacteria</taxon>
        <taxon>Methanobacteriales</taxon>
        <taxon>Methanobacteriaceae</taxon>
        <taxon>Methanobrevibacter</taxon>
    </lineage>
</organism>